<dbReference type="PANTHER" id="PTHR21310:SF48">
    <property type="entry name" value="AMINOGLYCOSIDE PHOSPHOTRANSFERASE DOMAIN-CONTAINING PROTEIN"/>
    <property type="match status" value="1"/>
</dbReference>
<dbReference type="EMBL" id="KZ678128">
    <property type="protein sequence ID" value="PSN74053.1"/>
    <property type="molecule type" value="Genomic_DNA"/>
</dbReference>
<accession>A0A2T2P8R8</accession>
<name>A0A2T2P8R8_CORCC</name>
<evidence type="ECO:0000259" key="1">
    <source>
        <dbReference type="Pfam" id="PF01636"/>
    </source>
</evidence>
<feature type="domain" description="Aminoglycoside phosphotransferase" evidence="1">
    <location>
        <begin position="65"/>
        <end position="274"/>
    </location>
</feature>
<dbReference type="Pfam" id="PF01636">
    <property type="entry name" value="APH"/>
    <property type="match status" value="1"/>
</dbReference>
<dbReference type="STRING" id="1448308.A0A2T2P8R8"/>
<dbReference type="OrthoDB" id="4177236at2759"/>
<gene>
    <name evidence="2" type="ORF">BS50DRAFT_627420</name>
</gene>
<dbReference type="InterPro" id="IPR011009">
    <property type="entry name" value="Kinase-like_dom_sf"/>
</dbReference>
<sequence>MAHEEYKKGKFFEDCVKPELFFGFAAPGLPTPAEIEKGEFLTQQDDKFLIQHVIRVGDYAAKVTYQDTAFLEIENLLWLQEHVPDLEQPKIHAFYHVDGFDPMHKGAFCKDYKCYYLILDYIHGEKFSTAWPKLSQDQRQNTMEKLAAQYKILRSIPQPDPSYYGRINRGGIAPNTPMIKNRQAAWGGPYSQYTDLVEAMQTSLEFSALACSFHMQPEFGDRQSAIIRGFRSRLLGCKEELQEAVLTQIDTKSGNTLVCEDGRVVLIDWETLAWLPKWVQWWSIRDRFFTGSEDTATMRDWLIKELGGEEDTLHQYVQHECRAASYILI</sequence>
<dbReference type="InterPro" id="IPR051678">
    <property type="entry name" value="AGP_Transferase"/>
</dbReference>
<dbReference type="PANTHER" id="PTHR21310">
    <property type="entry name" value="AMINOGLYCOSIDE PHOSPHOTRANSFERASE-RELATED-RELATED"/>
    <property type="match status" value="1"/>
</dbReference>
<dbReference type="Proteomes" id="UP000240883">
    <property type="component" value="Unassembled WGS sequence"/>
</dbReference>
<evidence type="ECO:0000313" key="2">
    <source>
        <dbReference type="EMBL" id="PSN74053.1"/>
    </source>
</evidence>
<protein>
    <recommendedName>
        <fullName evidence="1">Aminoglycoside phosphotransferase domain-containing protein</fullName>
    </recommendedName>
</protein>
<dbReference type="SUPFAM" id="SSF56112">
    <property type="entry name" value="Protein kinase-like (PK-like)"/>
    <property type="match status" value="1"/>
</dbReference>
<dbReference type="InterPro" id="IPR002575">
    <property type="entry name" value="Aminoglycoside_PTrfase"/>
</dbReference>
<keyword evidence="3" id="KW-1185">Reference proteome</keyword>
<proteinExistence type="predicted"/>
<dbReference type="AlphaFoldDB" id="A0A2T2P8R8"/>
<evidence type="ECO:0000313" key="3">
    <source>
        <dbReference type="Proteomes" id="UP000240883"/>
    </source>
</evidence>
<reference evidence="2 3" key="1">
    <citation type="journal article" date="2018" name="Front. Microbiol.">
        <title>Genome-Wide Analysis of Corynespora cassiicola Leaf Fall Disease Putative Effectors.</title>
        <authorList>
            <person name="Lopez D."/>
            <person name="Ribeiro S."/>
            <person name="Label P."/>
            <person name="Fumanal B."/>
            <person name="Venisse J.S."/>
            <person name="Kohler A."/>
            <person name="de Oliveira R.R."/>
            <person name="Labutti K."/>
            <person name="Lipzen A."/>
            <person name="Lail K."/>
            <person name="Bauer D."/>
            <person name="Ohm R.A."/>
            <person name="Barry K.W."/>
            <person name="Spatafora J."/>
            <person name="Grigoriev I.V."/>
            <person name="Martin F.M."/>
            <person name="Pujade-Renaud V."/>
        </authorList>
    </citation>
    <scope>NUCLEOTIDE SEQUENCE [LARGE SCALE GENOMIC DNA]</scope>
    <source>
        <strain evidence="2 3">Philippines</strain>
    </source>
</reference>
<organism evidence="2 3">
    <name type="scientific">Corynespora cassiicola Philippines</name>
    <dbReference type="NCBI Taxonomy" id="1448308"/>
    <lineage>
        <taxon>Eukaryota</taxon>
        <taxon>Fungi</taxon>
        <taxon>Dikarya</taxon>
        <taxon>Ascomycota</taxon>
        <taxon>Pezizomycotina</taxon>
        <taxon>Dothideomycetes</taxon>
        <taxon>Pleosporomycetidae</taxon>
        <taxon>Pleosporales</taxon>
        <taxon>Corynesporascaceae</taxon>
        <taxon>Corynespora</taxon>
    </lineage>
</organism>